<dbReference type="Gene3D" id="3.40.30.10">
    <property type="entry name" value="Glutaredoxin"/>
    <property type="match status" value="1"/>
</dbReference>
<dbReference type="NCBIfam" id="TIGR01617">
    <property type="entry name" value="arsC_related"/>
    <property type="match status" value="1"/>
</dbReference>
<dbReference type="PANTHER" id="PTHR30041">
    <property type="entry name" value="ARSENATE REDUCTASE"/>
    <property type="match status" value="1"/>
</dbReference>
<dbReference type="AlphaFoldDB" id="A0A2T0TW34"/>
<dbReference type="InterPro" id="IPR006504">
    <property type="entry name" value="Tscrpt_reg_Spx/MgsR"/>
</dbReference>
<dbReference type="SUPFAM" id="SSF52833">
    <property type="entry name" value="Thioredoxin-like"/>
    <property type="match status" value="1"/>
</dbReference>
<gene>
    <name evidence="3" type="ORF">B0I27_11023</name>
</gene>
<dbReference type="EMBL" id="PVTH01000010">
    <property type="protein sequence ID" value="PRY49850.1"/>
    <property type="molecule type" value="Genomic_DNA"/>
</dbReference>
<comment type="caution">
    <text evidence="3">The sequence shown here is derived from an EMBL/GenBank/DDBJ whole genome shotgun (WGS) entry which is preliminary data.</text>
</comment>
<evidence type="ECO:0000256" key="2">
    <source>
        <dbReference type="PROSITE-ProRule" id="PRU01282"/>
    </source>
</evidence>
<dbReference type="InterPro" id="IPR006660">
    <property type="entry name" value="Arsenate_reductase-like"/>
</dbReference>
<organism evidence="3 4">
    <name type="scientific">Arcticibacter pallidicorallinus</name>
    <dbReference type="NCBI Taxonomy" id="1259464"/>
    <lineage>
        <taxon>Bacteria</taxon>
        <taxon>Pseudomonadati</taxon>
        <taxon>Bacteroidota</taxon>
        <taxon>Sphingobacteriia</taxon>
        <taxon>Sphingobacteriales</taxon>
        <taxon>Sphingobacteriaceae</taxon>
        <taxon>Arcticibacter</taxon>
    </lineage>
</organism>
<dbReference type="RefSeq" id="WP_106294587.1">
    <property type="nucleotide sequence ID" value="NZ_PVTH01000010.1"/>
</dbReference>
<proteinExistence type="inferred from homology"/>
<dbReference type="NCBIfam" id="NF008107">
    <property type="entry name" value="PRK10853.1"/>
    <property type="match status" value="1"/>
</dbReference>
<evidence type="ECO:0000313" key="3">
    <source>
        <dbReference type="EMBL" id="PRY49850.1"/>
    </source>
</evidence>
<dbReference type="PANTHER" id="PTHR30041:SF8">
    <property type="entry name" value="PROTEIN YFFB"/>
    <property type="match status" value="1"/>
</dbReference>
<dbReference type="OrthoDB" id="9794155at2"/>
<evidence type="ECO:0000256" key="1">
    <source>
        <dbReference type="ARBA" id="ARBA00007198"/>
    </source>
</evidence>
<dbReference type="PROSITE" id="PS51353">
    <property type="entry name" value="ARSC"/>
    <property type="match status" value="1"/>
</dbReference>
<sequence length="116" mass="13233">MVKVYGIKNCSTVKKALDWLDRHHVSYEFHDFKKWGVTEEKLLAWSDAVGWESLVNKRGTTWKQLDQQVQAGVIDAKSAFTVLTEKTSIIKRPVVETGDKVLLGFDEGRYAEVFSV</sequence>
<accession>A0A2T0TW34</accession>
<reference evidence="3 4" key="1">
    <citation type="submission" date="2018-03" db="EMBL/GenBank/DDBJ databases">
        <title>Genomic Encyclopedia of Type Strains, Phase III (KMG-III): the genomes of soil and plant-associated and newly described type strains.</title>
        <authorList>
            <person name="Whitman W."/>
        </authorList>
    </citation>
    <scope>NUCLEOTIDE SEQUENCE [LARGE SCALE GENOMIC DNA]</scope>
    <source>
        <strain evidence="3 4">CGMCC 1.9313</strain>
    </source>
</reference>
<name>A0A2T0TW34_9SPHI</name>
<dbReference type="Proteomes" id="UP000238034">
    <property type="component" value="Unassembled WGS sequence"/>
</dbReference>
<comment type="similarity">
    <text evidence="1 2">Belongs to the ArsC family.</text>
</comment>
<dbReference type="Pfam" id="PF03960">
    <property type="entry name" value="ArsC"/>
    <property type="match status" value="1"/>
</dbReference>
<protein>
    <submittedName>
        <fullName evidence="3">Arsenate reductase</fullName>
    </submittedName>
</protein>
<keyword evidence="4" id="KW-1185">Reference proteome</keyword>
<evidence type="ECO:0000313" key="4">
    <source>
        <dbReference type="Proteomes" id="UP000238034"/>
    </source>
</evidence>
<dbReference type="CDD" id="cd03035">
    <property type="entry name" value="ArsC_Yffb"/>
    <property type="match status" value="1"/>
</dbReference>
<dbReference type="InterPro" id="IPR036249">
    <property type="entry name" value="Thioredoxin-like_sf"/>
</dbReference>